<evidence type="ECO:0000256" key="1">
    <source>
        <dbReference type="SAM" id="MobiDB-lite"/>
    </source>
</evidence>
<name>A7B3Q2_MEDG7</name>
<accession>A7B3Q2</accession>
<dbReference type="PaxDb" id="411470-RUMGNA_02182"/>
<reference evidence="2 3" key="1">
    <citation type="submission" date="2007-04" db="EMBL/GenBank/DDBJ databases">
        <authorList>
            <person name="Fulton L."/>
            <person name="Clifton S."/>
            <person name="Fulton B."/>
            <person name="Xu J."/>
            <person name="Minx P."/>
            <person name="Pepin K.H."/>
            <person name="Johnson M."/>
            <person name="Thiruvilangam P."/>
            <person name="Bhonagiri V."/>
            <person name="Nash W.E."/>
            <person name="Mardis E.R."/>
            <person name="Wilson R.K."/>
        </authorList>
    </citation>
    <scope>NUCLEOTIDE SEQUENCE [LARGE SCALE GENOMIC DNA]</scope>
    <source>
        <strain evidence="2 3">ATCC 29149</strain>
    </source>
</reference>
<feature type="region of interest" description="Disordered" evidence="1">
    <location>
        <begin position="62"/>
        <end position="93"/>
    </location>
</feature>
<dbReference type="AlphaFoldDB" id="A7B3Q2"/>
<comment type="caution">
    <text evidence="2">The sequence shown here is derived from an EMBL/GenBank/DDBJ whole genome shotgun (WGS) entry which is preliminary data.</text>
</comment>
<dbReference type="EMBL" id="AAYG02000016">
    <property type="protein sequence ID" value="EDN77578.1"/>
    <property type="molecule type" value="Genomic_DNA"/>
</dbReference>
<protein>
    <submittedName>
        <fullName evidence="2">Uncharacterized protein</fullName>
    </submittedName>
</protein>
<dbReference type="Proteomes" id="UP000004410">
    <property type="component" value="Unassembled WGS sequence"/>
</dbReference>
<sequence length="93" mass="10570">MEMKTKEEFGFYIRKTVIKNLLSAHRKISDRGNVKSLIILTKFILKISNQFNDMLIDLGLEENDNSSDKPPDAFWHCNAAEAGSEPGNAEDRI</sequence>
<organism evidence="2 3">
    <name type="scientific">Mediterraneibacter gnavus (strain ATCC 29149 / DSM 114966 / JCM 6515 / VPI C7-9)</name>
    <name type="common">Ruminococcus gnavus</name>
    <dbReference type="NCBI Taxonomy" id="411470"/>
    <lineage>
        <taxon>Bacteria</taxon>
        <taxon>Bacillati</taxon>
        <taxon>Bacillota</taxon>
        <taxon>Clostridia</taxon>
        <taxon>Lachnospirales</taxon>
        <taxon>Lachnospiraceae</taxon>
        <taxon>Mediterraneibacter</taxon>
    </lineage>
</organism>
<reference evidence="2 3" key="2">
    <citation type="submission" date="2007-06" db="EMBL/GenBank/DDBJ databases">
        <title>Draft genome sequence of Ruminococcus gnavus (ATCC 29149).</title>
        <authorList>
            <person name="Sudarsanam P."/>
            <person name="Ley R."/>
            <person name="Guruge J."/>
            <person name="Turnbaugh P.J."/>
            <person name="Mahowald M."/>
            <person name="Liep D."/>
            <person name="Gordon J."/>
        </authorList>
    </citation>
    <scope>NUCLEOTIDE SEQUENCE [LARGE SCALE GENOMIC DNA]</scope>
    <source>
        <strain evidence="2 3">ATCC 29149</strain>
    </source>
</reference>
<evidence type="ECO:0000313" key="2">
    <source>
        <dbReference type="EMBL" id="EDN77578.1"/>
    </source>
</evidence>
<gene>
    <name evidence="2" type="ORF">RUMGNA_02182</name>
</gene>
<evidence type="ECO:0000313" key="3">
    <source>
        <dbReference type="Proteomes" id="UP000004410"/>
    </source>
</evidence>
<proteinExistence type="predicted"/>